<gene>
    <name evidence="7" type="ORF">PoB_007580900</name>
</gene>
<dbReference type="InterPro" id="IPR050928">
    <property type="entry name" value="ATP-dep_Zn_Metalloprotease"/>
</dbReference>
<dbReference type="AlphaFoldDB" id="A0AAV4DZ09"/>
<dbReference type="PANTHER" id="PTHR43655">
    <property type="entry name" value="ATP-DEPENDENT PROTEASE"/>
    <property type="match status" value="1"/>
</dbReference>
<keyword evidence="6" id="KW-0482">Metalloprotease</keyword>
<evidence type="ECO:0000256" key="6">
    <source>
        <dbReference type="ARBA" id="ARBA00023049"/>
    </source>
</evidence>
<dbReference type="EMBL" id="BLXT01008462">
    <property type="protein sequence ID" value="GFO49304.1"/>
    <property type="molecule type" value="Genomic_DNA"/>
</dbReference>
<dbReference type="GO" id="GO:0004222">
    <property type="term" value="F:metalloendopeptidase activity"/>
    <property type="evidence" value="ECO:0007669"/>
    <property type="project" value="InterPro"/>
</dbReference>
<dbReference type="InterPro" id="IPR037219">
    <property type="entry name" value="Peptidase_M41-like"/>
</dbReference>
<keyword evidence="8" id="KW-1185">Reference proteome</keyword>
<dbReference type="PANTHER" id="PTHR43655:SF8">
    <property type="entry name" value="PARAPLEGIN"/>
    <property type="match status" value="1"/>
</dbReference>
<reference evidence="7 8" key="1">
    <citation type="journal article" date="2021" name="Elife">
        <title>Chloroplast acquisition without the gene transfer in kleptoplastic sea slugs, Plakobranchus ocellatus.</title>
        <authorList>
            <person name="Maeda T."/>
            <person name="Takahashi S."/>
            <person name="Yoshida T."/>
            <person name="Shimamura S."/>
            <person name="Takaki Y."/>
            <person name="Nagai Y."/>
            <person name="Toyoda A."/>
            <person name="Suzuki Y."/>
            <person name="Arimoto A."/>
            <person name="Ishii H."/>
            <person name="Satoh N."/>
            <person name="Nishiyama T."/>
            <person name="Hasebe M."/>
            <person name="Maruyama T."/>
            <person name="Minagawa J."/>
            <person name="Obokata J."/>
            <person name="Shigenobu S."/>
        </authorList>
    </citation>
    <scope>NUCLEOTIDE SEQUENCE [LARGE SCALE GENOMIC DNA]</scope>
</reference>
<protein>
    <submittedName>
        <fullName evidence="7">Spastic paraplegia 7</fullName>
    </submittedName>
</protein>
<evidence type="ECO:0000256" key="5">
    <source>
        <dbReference type="ARBA" id="ARBA00022840"/>
    </source>
</evidence>
<dbReference type="GO" id="GO:0034982">
    <property type="term" value="P:mitochondrial protein processing"/>
    <property type="evidence" value="ECO:0007669"/>
    <property type="project" value="TreeGrafter"/>
</dbReference>
<dbReference type="GO" id="GO:0046872">
    <property type="term" value="F:metal ion binding"/>
    <property type="evidence" value="ECO:0007669"/>
    <property type="project" value="UniProtKB-KW"/>
</dbReference>
<dbReference type="GO" id="GO:0005524">
    <property type="term" value="F:ATP binding"/>
    <property type="evidence" value="ECO:0007669"/>
    <property type="project" value="UniProtKB-KW"/>
</dbReference>
<dbReference type="GO" id="GO:0005745">
    <property type="term" value="C:m-AAA complex"/>
    <property type="evidence" value="ECO:0007669"/>
    <property type="project" value="TreeGrafter"/>
</dbReference>
<keyword evidence="3" id="KW-0547">Nucleotide-binding</keyword>
<sequence length="99" mass="11034">MVAITMADASDNCLIKRDLCTAYALLFEKMCMALGGRAAESMIFNQASTGKEQPGQRRFSQRLVRTMDEEALTLVAQAFLHTQKVLQESKDKLHKLATP</sequence>
<keyword evidence="4" id="KW-0862">Zinc</keyword>
<comment type="cofactor">
    <cofactor evidence="1">
        <name>Zn(2+)</name>
        <dbReference type="ChEBI" id="CHEBI:29105"/>
    </cofactor>
</comment>
<dbReference type="Proteomes" id="UP000735302">
    <property type="component" value="Unassembled WGS sequence"/>
</dbReference>
<keyword evidence="6" id="KW-0645">Protease</keyword>
<dbReference type="SUPFAM" id="SSF140990">
    <property type="entry name" value="FtsH protease domain-like"/>
    <property type="match status" value="1"/>
</dbReference>
<evidence type="ECO:0000256" key="3">
    <source>
        <dbReference type="ARBA" id="ARBA00022741"/>
    </source>
</evidence>
<keyword evidence="2" id="KW-0479">Metal-binding</keyword>
<evidence type="ECO:0000256" key="1">
    <source>
        <dbReference type="ARBA" id="ARBA00001947"/>
    </source>
</evidence>
<comment type="caution">
    <text evidence="7">The sequence shown here is derived from an EMBL/GenBank/DDBJ whole genome shotgun (WGS) entry which is preliminary data.</text>
</comment>
<proteinExistence type="predicted"/>
<evidence type="ECO:0000256" key="2">
    <source>
        <dbReference type="ARBA" id="ARBA00022723"/>
    </source>
</evidence>
<dbReference type="GO" id="GO:0004176">
    <property type="term" value="F:ATP-dependent peptidase activity"/>
    <property type="evidence" value="ECO:0007669"/>
    <property type="project" value="InterPro"/>
</dbReference>
<keyword evidence="6" id="KW-0378">Hydrolase</keyword>
<dbReference type="Gene3D" id="1.20.58.760">
    <property type="entry name" value="Peptidase M41"/>
    <property type="match status" value="1"/>
</dbReference>
<accession>A0AAV4DZ09</accession>
<name>A0AAV4DZ09_9GAST</name>
<evidence type="ECO:0000313" key="8">
    <source>
        <dbReference type="Proteomes" id="UP000735302"/>
    </source>
</evidence>
<evidence type="ECO:0000256" key="4">
    <source>
        <dbReference type="ARBA" id="ARBA00022833"/>
    </source>
</evidence>
<keyword evidence="5" id="KW-0067">ATP-binding</keyword>
<organism evidence="7 8">
    <name type="scientific">Plakobranchus ocellatus</name>
    <dbReference type="NCBI Taxonomy" id="259542"/>
    <lineage>
        <taxon>Eukaryota</taxon>
        <taxon>Metazoa</taxon>
        <taxon>Spiralia</taxon>
        <taxon>Lophotrochozoa</taxon>
        <taxon>Mollusca</taxon>
        <taxon>Gastropoda</taxon>
        <taxon>Heterobranchia</taxon>
        <taxon>Euthyneura</taxon>
        <taxon>Panpulmonata</taxon>
        <taxon>Sacoglossa</taxon>
        <taxon>Placobranchoidea</taxon>
        <taxon>Plakobranchidae</taxon>
        <taxon>Plakobranchus</taxon>
    </lineage>
</organism>
<evidence type="ECO:0000313" key="7">
    <source>
        <dbReference type="EMBL" id="GFO49304.1"/>
    </source>
</evidence>